<dbReference type="InParanoid" id="A0A1Y2E2Y2"/>
<keyword evidence="3" id="KW-1185">Reference proteome</keyword>
<name>A0A1Y2E2Y2_9PEZI</name>
<sequence length="175" mass="19447">MNKSFKINPLSSSSDCTHGENTSCQTNCHSTISTIRYQRKFHHGRLCDSMIRTLIHASSQTHNARSPTYLLISSAKRITCRDCCLGHEHLTNLRSCAPTWVTPKYPVQGIEGPKHGSLQLTRVSAGLGTVLTRFNTGGCMRRTRTAMCAGVDPISRINRHSQHSQDAERPFPCLP</sequence>
<evidence type="ECO:0000256" key="1">
    <source>
        <dbReference type="SAM" id="MobiDB-lite"/>
    </source>
</evidence>
<dbReference type="EMBL" id="MCFJ01000005">
    <property type="protein sequence ID" value="ORY65892.1"/>
    <property type="molecule type" value="Genomic_DNA"/>
</dbReference>
<organism evidence="2 3">
    <name type="scientific">Pseudomassariella vexata</name>
    <dbReference type="NCBI Taxonomy" id="1141098"/>
    <lineage>
        <taxon>Eukaryota</taxon>
        <taxon>Fungi</taxon>
        <taxon>Dikarya</taxon>
        <taxon>Ascomycota</taxon>
        <taxon>Pezizomycotina</taxon>
        <taxon>Sordariomycetes</taxon>
        <taxon>Xylariomycetidae</taxon>
        <taxon>Amphisphaeriales</taxon>
        <taxon>Pseudomassariaceae</taxon>
        <taxon>Pseudomassariella</taxon>
    </lineage>
</organism>
<feature type="region of interest" description="Disordered" evidence="1">
    <location>
        <begin position="1"/>
        <end position="21"/>
    </location>
</feature>
<evidence type="ECO:0000313" key="2">
    <source>
        <dbReference type="EMBL" id="ORY65892.1"/>
    </source>
</evidence>
<dbReference type="Proteomes" id="UP000193689">
    <property type="component" value="Unassembled WGS sequence"/>
</dbReference>
<reference evidence="2 3" key="1">
    <citation type="submission" date="2016-07" db="EMBL/GenBank/DDBJ databases">
        <title>Pervasive Adenine N6-methylation of Active Genes in Fungi.</title>
        <authorList>
            <consortium name="DOE Joint Genome Institute"/>
            <person name="Mondo S.J."/>
            <person name="Dannebaum R.O."/>
            <person name="Kuo R.C."/>
            <person name="Labutti K."/>
            <person name="Haridas S."/>
            <person name="Kuo A."/>
            <person name="Salamov A."/>
            <person name="Ahrendt S.R."/>
            <person name="Lipzen A."/>
            <person name="Sullivan W."/>
            <person name="Andreopoulos W.B."/>
            <person name="Clum A."/>
            <person name="Lindquist E."/>
            <person name="Daum C."/>
            <person name="Ramamoorthy G.K."/>
            <person name="Gryganskyi A."/>
            <person name="Culley D."/>
            <person name="Magnuson J.K."/>
            <person name="James T.Y."/>
            <person name="O'Malley M.A."/>
            <person name="Stajich J.E."/>
            <person name="Spatafora J.W."/>
            <person name="Visel A."/>
            <person name="Grigoriev I.V."/>
        </authorList>
    </citation>
    <scope>NUCLEOTIDE SEQUENCE [LARGE SCALE GENOMIC DNA]</scope>
    <source>
        <strain evidence="2 3">CBS 129021</strain>
    </source>
</reference>
<proteinExistence type="predicted"/>
<dbReference type="AlphaFoldDB" id="A0A1Y2E2Y2"/>
<protein>
    <submittedName>
        <fullName evidence="2">Uncharacterized protein</fullName>
    </submittedName>
</protein>
<dbReference type="GeneID" id="63770043"/>
<accession>A0A1Y2E2Y2</accession>
<dbReference type="RefSeq" id="XP_040716856.1">
    <property type="nucleotide sequence ID" value="XM_040853831.1"/>
</dbReference>
<gene>
    <name evidence="2" type="ORF">BCR38DRAFT_168466</name>
</gene>
<comment type="caution">
    <text evidence="2">The sequence shown here is derived from an EMBL/GenBank/DDBJ whole genome shotgun (WGS) entry which is preliminary data.</text>
</comment>
<evidence type="ECO:0000313" key="3">
    <source>
        <dbReference type="Proteomes" id="UP000193689"/>
    </source>
</evidence>